<reference evidence="1 2" key="2">
    <citation type="journal article" date="2009" name="BMC Microbiol.">
        <title>The genome sequence of Geobacter metallireducens: features of metabolism, physiology and regulation common and dissimilar to Geobacter sulfurreducens.</title>
        <authorList>
            <person name="Aklujkar M."/>
            <person name="Krushkal J."/>
            <person name="DiBartolo G."/>
            <person name="Lapidus A."/>
            <person name="Land M.L."/>
            <person name="Lovley D.R."/>
        </authorList>
    </citation>
    <scope>NUCLEOTIDE SEQUENCE [LARGE SCALE GENOMIC DNA]</scope>
    <source>
        <strain evidence="2">ATCC 53774 / DSM 7210 / GS-15</strain>
    </source>
</reference>
<dbReference type="KEGG" id="gme:Gmet_3633"/>
<dbReference type="HOGENOM" id="CLU_2934939_0_0_7"/>
<sequence>MLLTDREKLEAAQQALDLSRQSVTELYKADDMILVEHAYDLLQPLVKMEQKLFRLLTVVK</sequence>
<proteinExistence type="predicted"/>
<dbReference type="AlphaFoldDB" id="J9JEP3"/>
<reference evidence="1 2" key="1">
    <citation type="submission" date="2005-10" db="EMBL/GenBank/DDBJ databases">
        <title>Complete sequence of Geobacter metallireducens GS-15.</title>
        <authorList>
            <consortium name="US DOE Joint Genome Institute"/>
            <person name="Copeland A."/>
            <person name="Lucas S."/>
            <person name="Lapidus A."/>
            <person name="Barry K."/>
            <person name="Detter J.C."/>
            <person name="Glavina T."/>
            <person name="Hammon N."/>
            <person name="Israni S."/>
            <person name="Pitluck S."/>
            <person name="Di Bartolo G."/>
            <person name="Chain P."/>
            <person name="Schmutz J."/>
            <person name="Larimer F."/>
            <person name="Land M."/>
            <person name="Kyrpides N."/>
            <person name="Ivanova N."/>
            <person name="Richardson P."/>
        </authorList>
    </citation>
    <scope>NUCLEOTIDE SEQUENCE [LARGE SCALE GENOMIC DNA]</scope>
    <source>
        <strain evidence="2">ATCC 53774 / DSM 7210 / GS-15</strain>
    </source>
</reference>
<dbReference type="RefSeq" id="WP_004514313.1">
    <property type="nucleotide sequence ID" value="NC_007517.1"/>
</dbReference>
<accession>J9JEP3</accession>
<dbReference type="STRING" id="269799.Gmet_3633"/>
<protein>
    <submittedName>
        <fullName evidence="1">Uncharacterized protein</fullName>
    </submittedName>
</protein>
<keyword evidence="2" id="KW-1185">Reference proteome</keyword>
<gene>
    <name evidence="1" type="ordered locus">Gmet_3633</name>
</gene>
<organism evidence="1 2">
    <name type="scientific">Geobacter metallireducens (strain ATCC 53774 / DSM 7210 / GS-15)</name>
    <dbReference type="NCBI Taxonomy" id="269799"/>
    <lineage>
        <taxon>Bacteria</taxon>
        <taxon>Pseudomonadati</taxon>
        <taxon>Thermodesulfobacteriota</taxon>
        <taxon>Desulfuromonadia</taxon>
        <taxon>Geobacterales</taxon>
        <taxon>Geobacteraceae</taxon>
        <taxon>Geobacter</taxon>
    </lineage>
</organism>
<dbReference type="EMBL" id="CP000148">
    <property type="protein sequence ID" value="AFR42849.1"/>
    <property type="molecule type" value="Genomic_DNA"/>
</dbReference>
<evidence type="ECO:0000313" key="1">
    <source>
        <dbReference type="EMBL" id="AFR42849.1"/>
    </source>
</evidence>
<name>J9JEP3_GEOMG</name>
<dbReference type="Proteomes" id="UP000007073">
    <property type="component" value="Chromosome"/>
</dbReference>
<evidence type="ECO:0000313" key="2">
    <source>
        <dbReference type="Proteomes" id="UP000007073"/>
    </source>
</evidence>